<keyword evidence="6" id="KW-0408">Iron</keyword>
<organism evidence="8 9">
    <name type="scientific">Legionella oakridgensis</name>
    <dbReference type="NCBI Taxonomy" id="29423"/>
    <lineage>
        <taxon>Bacteria</taxon>
        <taxon>Pseudomonadati</taxon>
        <taxon>Pseudomonadota</taxon>
        <taxon>Gammaproteobacteria</taxon>
        <taxon>Legionellales</taxon>
        <taxon>Legionellaceae</taxon>
        <taxon>Legionella</taxon>
    </lineage>
</organism>
<name>A0A0W0XG52_9GAMM</name>
<evidence type="ECO:0000256" key="1">
    <source>
        <dbReference type="ARBA" id="ARBA00001961"/>
    </source>
</evidence>
<dbReference type="InterPro" id="IPR051559">
    <property type="entry name" value="HIF_prolyl_hydroxylases"/>
</dbReference>
<dbReference type="PANTHER" id="PTHR12907">
    <property type="entry name" value="EGL NINE HOMOLOG-RELATED"/>
    <property type="match status" value="1"/>
</dbReference>
<dbReference type="Gene3D" id="2.60.120.620">
    <property type="entry name" value="q2cbj1_9rhob like domain"/>
    <property type="match status" value="1"/>
</dbReference>
<feature type="domain" description="Fe2OG dioxygenase" evidence="7">
    <location>
        <begin position="91"/>
        <end position="198"/>
    </location>
</feature>
<gene>
    <name evidence="8" type="ORF">Loak_0535</name>
</gene>
<dbReference type="PROSITE" id="PS51471">
    <property type="entry name" value="FE2OG_OXY"/>
    <property type="match status" value="1"/>
</dbReference>
<comment type="caution">
    <text evidence="8">The sequence shown here is derived from an EMBL/GenBank/DDBJ whole genome shotgun (WGS) entry which is preliminary data.</text>
</comment>
<dbReference type="Proteomes" id="UP000054858">
    <property type="component" value="Unassembled WGS sequence"/>
</dbReference>
<dbReference type="InterPro" id="IPR005123">
    <property type="entry name" value="Oxoglu/Fe-dep_dioxygenase_dom"/>
</dbReference>
<dbReference type="SMART" id="SM00702">
    <property type="entry name" value="P4Hc"/>
    <property type="match status" value="1"/>
</dbReference>
<dbReference type="InterPro" id="IPR044862">
    <property type="entry name" value="Pro_4_hyd_alph_FE2OG_OXY"/>
</dbReference>
<evidence type="ECO:0000313" key="9">
    <source>
        <dbReference type="Proteomes" id="UP000054858"/>
    </source>
</evidence>
<evidence type="ECO:0000256" key="2">
    <source>
        <dbReference type="ARBA" id="ARBA00022723"/>
    </source>
</evidence>
<dbReference type="GO" id="GO:0031418">
    <property type="term" value="F:L-ascorbic acid binding"/>
    <property type="evidence" value="ECO:0007669"/>
    <property type="project" value="UniProtKB-KW"/>
</dbReference>
<evidence type="ECO:0000256" key="5">
    <source>
        <dbReference type="ARBA" id="ARBA00023002"/>
    </source>
</evidence>
<evidence type="ECO:0000259" key="7">
    <source>
        <dbReference type="PROSITE" id="PS51471"/>
    </source>
</evidence>
<dbReference type="InterPro" id="IPR006620">
    <property type="entry name" value="Pro_4_hyd_alph"/>
</dbReference>
<dbReference type="AlphaFoldDB" id="A0A0W0XG52"/>
<evidence type="ECO:0000256" key="6">
    <source>
        <dbReference type="ARBA" id="ARBA00023004"/>
    </source>
</evidence>
<comment type="cofactor">
    <cofactor evidence="1">
        <name>L-ascorbate</name>
        <dbReference type="ChEBI" id="CHEBI:38290"/>
    </cofactor>
</comment>
<dbReference type="RefSeq" id="WP_025384929.1">
    <property type="nucleotide sequence ID" value="NZ_LCUA01000021.1"/>
</dbReference>
<accession>A0A0W0XG52</accession>
<dbReference type="Pfam" id="PF13640">
    <property type="entry name" value="2OG-FeII_Oxy_3"/>
    <property type="match status" value="1"/>
</dbReference>
<evidence type="ECO:0000313" key="8">
    <source>
        <dbReference type="EMBL" id="KTD43559.1"/>
    </source>
</evidence>
<protein>
    <submittedName>
        <fullName evidence="8">SM-20-like protein</fullName>
    </submittedName>
</protein>
<keyword evidence="2" id="KW-0479">Metal-binding</keyword>
<dbReference type="PANTHER" id="PTHR12907:SF26">
    <property type="entry name" value="HIF PROLYL HYDROXYLASE, ISOFORM C"/>
    <property type="match status" value="1"/>
</dbReference>
<dbReference type="EMBL" id="LNYP01000007">
    <property type="protein sequence ID" value="KTD43559.1"/>
    <property type="molecule type" value="Genomic_DNA"/>
</dbReference>
<dbReference type="PATRIC" id="fig|29423.5.peg.554"/>
<reference evidence="8 9" key="1">
    <citation type="submission" date="2015-11" db="EMBL/GenBank/DDBJ databases">
        <title>Genomic analysis of 38 Legionella species identifies large and diverse effector repertoires.</title>
        <authorList>
            <person name="Burstein D."/>
            <person name="Amaro F."/>
            <person name="Zusman T."/>
            <person name="Lifshitz Z."/>
            <person name="Cohen O."/>
            <person name="Gilbert J.A."/>
            <person name="Pupko T."/>
            <person name="Shuman H.A."/>
            <person name="Segal G."/>
        </authorList>
    </citation>
    <scope>NUCLEOTIDE SEQUENCE [LARGE SCALE GENOMIC DNA]</scope>
    <source>
        <strain evidence="8 9">Oak Ridge-10</strain>
    </source>
</reference>
<keyword evidence="4" id="KW-0223">Dioxygenase</keyword>
<dbReference type="GO" id="GO:0071456">
    <property type="term" value="P:cellular response to hypoxia"/>
    <property type="evidence" value="ECO:0007669"/>
    <property type="project" value="TreeGrafter"/>
</dbReference>
<dbReference type="GO" id="GO:0008198">
    <property type="term" value="F:ferrous iron binding"/>
    <property type="evidence" value="ECO:0007669"/>
    <property type="project" value="TreeGrafter"/>
</dbReference>
<dbReference type="GO" id="GO:0031543">
    <property type="term" value="F:peptidyl-proline dioxygenase activity"/>
    <property type="evidence" value="ECO:0007669"/>
    <property type="project" value="TreeGrafter"/>
</dbReference>
<keyword evidence="5" id="KW-0560">Oxidoreductase</keyword>
<keyword evidence="3" id="KW-0847">Vitamin C</keyword>
<sequence length="205" mass="24075">MIQLENIEDKIHQHGFHIIDNFLNDFHYQTLHILIKTKHQDGHFRDAKIGHGQQAVHNNKIRTDKLCWLSKDSEHDALQVYFAAVNNISQRLNQALFLGLVDFESHFAVYNPGSFYKKHVDQFATTRDRRISCVYYLNKTWKAGDGGELILYDCDQDNRDLVTIQPIPNRFVCFRSEFPHEVNTTYQMRYSLVGWLKSRALNAFT</sequence>
<proteinExistence type="predicted"/>
<evidence type="ECO:0000256" key="3">
    <source>
        <dbReference type="ARBA" id="ARBA00022896"/>
    </source>
</evidence>
<evidence type="ECO:0000256" key="4">
    <source>
        <dbReference type="ARBA" id="ARBA00022964"/>
    </source>
</evidence>